<dbReference type="GO" id="GO:0005524">
    <property type="term" value="F:ATP binding"/>
    <property type="evidence" value="ECO:0007669"/>
    <property type="project" value="UniProtKB-KW"/>
</dbReference>
<proteinExistence type="predicted"/>
<evidence type="ECO:0000256" key="2">
    <source>
        <dbReference type="ARBA" id="ARBA00022741"/>
    </source>
</evidence>
<gene>
    <name evidence="8" type="ORF">COX64_01675</name>
</gene>
<dbReference type="AlphaFoldDB" id="A0A2M7W2E0"/>
<dbReference type="Gene3D" id="1.10.1780.10">
    <property type="entry name" value="Clp, N-terminal domain"/>
    <property type="match status" value="1"/>
</dbReference>
<comment type="caution">
    <text evidence="8">The sequence shown here is derived from an EMBL/GenBank/DDBJ whole genome shotgun (WGS) entry which is preliminary data.</text>
</comment>
<dbReference type="InterPro" id="IPR036628">
    <property type="entry name" value="Clp_N_dom_sf"/>
</dbReference>
<evidence type="ECO:0000256" key="6">
    <source>
        <dbReference type="SAM" id="Coils"/>
    </source>
</evidence>
<dbReference type="InterPro" id="IPR050130">
    <property type="entry name" value="ClpA_ClpB"/>
</dbReference>
<protein>
    <recommendedName>
        <fullName evidence="7">Clp R domain-containing protein</fullName>
    </recommendedName>
</protein>
<keyword evidence="3" id="KW-0067">ATP-binding</keyword>
<dbReference type="Proteomes" id="UP000228952">
    <property type="component" value="Unassembled WGS sequence"/>
</dbReference>
<dbReference type="FunFam" id="3.40.50.300:FF:000025">
    <property type="entry name" value="ATP-dependent Clp protease subunit"/>
    <property type="match status" value="1"/>
</dbReference>
<organism evidence="8 9">
    <name type="scientific">Candidatus Dojkabacteria bacterium CG_4_10_14_0_2_um_filter_Dojkabacteria_WS6_41_15</name>
    <dbReference type="NCBI Taxonomy" id="2014249"/>
    <lineage>
        <taxon>Bacteria</taxon>
        <taxon>Candidatus Dojkabacteria</taxon>
    </lineage>
</organism>
<dbReference type="PROSITE" id="PS51903">
    <property type="entry name" value="CLP_R"/>
    <property type="match status" value="1"/>
</dbReference>
<sequence length="850" mass="96725">MRISKTKKRTPVQLSRFSKPFELMIENAFRITQKVKVTHVEPKHLFSAILLDKDSLAYFLLEKFGIDTTETIKRLTGELPEAFKSKTWRKDPTIEFHQASNDLLFEAARIAREGNGYYIGTEHVLLALFRGETKDLSFVKELLSHITSLPNFVNDVLRATSMPFEILRQAEDVSLPTSKPLPTMQQENGESAISLFTEHLTNRFRQFDPVVAKEQRKEFTDKILTILLRARNRNVLLVGPSGVGKSHIIDELSYRLVDGDVPISTTHKKLLRMNLPAIIAMAKFPTDVEKQVMAVLNDAYGSDEVVLYIDDFGSLLGSPMRGGMNMGATFKAFLERNGISVIASINPEELHQLYENNRSLLRFFSVIEVEEPEIEQASVLLNDAVKQLEQEHGVTFEPAALDAAIRLTTQYIPDRVLPEKAIEILDLAASKKKFTREYKYRGLGELLKQRKELQEKKDRLVSVGDYKEAEDMQREVLFSSRKIKELQEKHKKDVQQSKITITDGDVRDIVSMWTKLPIATVSADETSMLLQLEGKIKELIISQEDAIKQVSNAVKRGRVGISSKRRPWASLLFLGPTGVGKTELAKVLAKNLFGDDEDRLIQIDMSEYMEQHSVSKLIGSPPGYVGFEQGGWLTEKIAENPYSVVLFDEIEKAHADVLNILLQILEDGHLMDAKGNRVSFQNTIIILTSNIGAEQIAEDKVLGFYRDQRKRDIVELSTEAYEEMKEKLMKELRKKLRPELLNRLDDVIIFKGLSKEDAAKVLEILITELNNRLNEMNISVNINEKAKKYVIEKGFSAEYGARPLRRLLQHEVENLVADYVLENSLLDSKLRQERLALEIGMKGKKLRIED</sequence>
<dbReference type="Pfam" id="PF02861">
    <property type="entry name" value="Clp_N"/>
    <property type="match status" value="1"/>
</dbReference>
<dbReference type="InterPro" id="IPR001270">
    <property type="entry name" value="ClpA/B"/>
</dbReference>
<feature type="coiled-coil region" evidence="6">
    <location>
        <begin position="443"/>
        <end position="489"/>
    </location>
</feature>
<dbReference type="Pfam" id="PF10431">
    <property type="entry name" value="ClpB_D2-small"/>
    <property type="match status" value="1"/>
</dbReference>
<dbReference type="Gene3D" id="3.40.50.300">
    <property type="entry name" value="P-loop containing nucleotide triphosphate hydrolases"/>
    <property type="match status" value="2"/>
</dbReference>
<dbReference type="PANTHER" id="PTHR11638:SF18">
    <property type="entry name" value="HEAT SHOCK PROTEIN 104"/>
    <property type="match status" value="1"/>
</dbReference>
<dbReference type="Pfam" id="PF00004">
    <property type="entry name" value="AAA"/>
    <property type="match status" value="1"/>
</dbReference>
<evidence type="ECO:0000256" key="3">
    <source>
        <dbReference type="ARBA" id="ARBA00022840"/>
    </source>
</evidence>
<dbReference type="Gene3D" id="4.10.860.10">
    <property type="entry name" value="UVR domain"/>
    <property type="match status" value="1"/>
</dbReference>
<dbReference type="Pfam" id="PF17871">
    <property type="entry name" value="AAA_lid_9"/>
    <property type="match status" value="1"/>
</dbReference>
<dbReference type="Gene3D" id="1.10.8.60">
    <property type="match status" value="2"/>
</dbReference>
<dbReference type="InterPro" id="IPR003593">
    <property type="entry name" value="AAA+_ATPase"/>
</dbReference>
<dbReference type="InterPro" id="IPR019489">
    <property type="entry name" value="Clp_ATPase_C"/>
</dbReference>
<dbReference type="GO" id="GO:0005737">
    <property type="term" value="C:cytoplasm"/>
    <property type="evidence" value="ECO:0007669"/>
    <property type="project" value="TreeGrafter"/>
</dbReference>
<dbReference type="InterPro" id="IPR041546">
    <property type="entry name" value="ClpA/ClpB_AAA_lid"/>
</dbReference>
<dbReference type="EMBL" id="PFQB01000040">
    <property type="protein sequence ID" value="PJA14736.1"/>
    <property type="molecule type" value="Genomic_DNA"/>
</dbReference>
<evidence type="ECO:0000259" key="7">
    <source>
        <dbReference type="PROSITE" id="PS51903"/>
    </source>
</evidence>
<evidence type="ECO:0000313" key="8">
    <source>
        <dbReference type="EMBL" id="PJA14736.1"/>
    </source>
</evidence>
<dbReference type="GO" id="GO:0016887">
    <property type="term" value="F:ATP hydrolysis activity"/>
    <property type="evidence" value="ECO:0007669"/>
    <property type="project" value="InterPro"/>
</dbReference>
<dbReference type="PANTHER" id="PTHR11638">
    <property type="entry name" value="ATP-DEPENDENT CLP PROTEASE"/>
    <property type="match status" value="1"/>
</dbReference>
<dbReference type="SUPFAM" id="SSF81923">
    <property type="entry name" value="Double Clp-N motif"/>
    <property type="match status" value="1"/>
</dbReference>
<keyword evidence="4" id="KW-0143">Chaperone</keyword>
<dbReference type="SMART" id="SM00382">
    <property type="entry name" value="AAA"/>
    <property type="match status" value="2"/>
</dbReference>
<dbReference type="InterPro" id="IPR004176">
    <property type="entry name" value="Clp_R_N"/>
</dbReference>
<name>A0A2M7W2E0_9BACT</name>
<keyword evidence="1 5" id="KW-0677">Repeat</keyword>
<feature type="domain" description="Clp R" evidence="7">
    <location>
        <begin position="14"/>
        <end position="162"/>
    </location>
</feature>
<evidence type="ECO:0000256" key="1">
    <source>
        <dbReference type="ARBA" id="ARBA00022737"/>
    </source>
</evidence>
<dbReference type="SMART" id="SM01086">
    <property type="entry name" value="ClpB_D2-small"/>
    <property type="match status" value="1"/>
</dbReference>
<reference evidence="9" key="1">
    <citation type="submission" date="2017-09" db="EMBL/GenBank/DDBJ databases">
        <title>Depth-based differentiation of microbial function through sediment-hosted aquifers and enrichment of novel symbionts in the deep terrestrial subsurface.</title>
        <authorList>
            <person name="Probst A.J."/>
            <person name="Ladd B."/>
            <person name="Jarett J.K."/>
            <person name="Geller-Mcgrath D.E."/>
            <person name="Sieber C.M.K."/>
            <person name="Emerson J.B."/>
            <person name="Anantharaman K."/>
            <person name="Thomas B.C."/>
            <person name="Malmstrom R."/>
            <person name="Stieglmeier M."/>
            <person name="Klingl A."/>
            <person name="Woyke T."/>
            <person name="Ryan C.M."/>
            <person name="Banfield J.F."/>
        </authorList>
    </citation>
    <scope>NUCLEOTIDE SEQUENCE [LARGE SCALE GENOMIC DNA]</scope>
</reference>
<dbReference type="SUPFAM" id="SSF52540">
    <property type="entry name" value="P-loop containing nucleoside triphosphate hydrolases"/>
    <property type="match status" value="2"/>
</dbReference>
<dbReference type="GO" id="GO:0034605">
    <property type="term" value="P:cellular response to heat"/>
    <property type="evidence" value="ECO:0007669"/>
    <property type="project" value="TreeGrafter"/>
</dbReference>
<keyword evidence="2" id="KW-0547">Nucleotide-binding</keyword>
<dbReference type="InterPro" id="IPR027417">
    <property type="entry name" value="P-loop_NTPase"/>
</dbReference>
<dbReference type="PRINTS" id="PR00300">
    <property type="entry name" value="CLPPROTEASEA"/>
</dbReference>
<keyword evidence="6" id="KW-0175">Coiled coil</keyword>
<dbReference type="InterPro" id="IPR003959">
    <property type="entry name" value="ATPase_AAA_core"/>
</dbReference>
<evidence type="ECO:0000313" key="9">
    <source>
        <dbReference type="Proteomes" id="UP000228952"/>
    </source>
</evidence>
<dbReference type="Pfam" id="PF07724">
    <property type="entry name" value="AAA_2"/>
    <property type="match status" value="1"/>
</dbReference>
<evidence type="ECO:0000256" key="4">
    <source>
        <dbReference type="ARBA" id="ARBA00023186"/>
    </source>
</evidence>
<dbReference type="CDD" id="cd19499">
    <property type="entry name" value="RecA-like_ClpB_Hsp104-like"/>
    <property type="match status" value="1"/>
</dbReference>
<accession>A0A2M7W2E0</accession>
<evidence type="ECO:0000256" key="5">
    <source>
        <dbReference type="PROSITE-ProRule" id="PRU01251"/>
    </source>
</evidence>